<evidence type="ECO:0000313" key="2">
    <source>
        <dbReference type="Proteomes" id="UP001515480"/>
    </source>
</evidence>
<dbReference type="AlphaFoldDB" id="A0AB34JAZ7"/>
<protein>
    <submittedName>
        <fullName evidence="1">Uncharacterized protein</fullName>
    </submittedName>
</protein>
<dbReference type="EMBL" id="JBGBPQ010000011">
    <property type="protein sequence ID" value="KAL1515793.1"/>
    <property type="molecule type" value="Genomic_DNA"/>
</dbReference>
<keyword evidence="2" id="KW-1185">Reference proteome</keyword>
<gene>
    <name evidence="1" type="ORF">AB1Y20_002409</name>
</gene>
<accession>A0AB34JAZ7</accession>
<dbReference type="Proteomes" id="UP001515480">
    <property type="component" value="Unassembled WGS sequence"/>
</dbReference>
<reference evidence="1 2" key="1">
    <citation type="journal article" date="2024" name="Science">
        <title>Giant polyketide synthase enzymes in the biosynthesis of giant marine polyether toxins.</title>
        <authorList>
            <person name="Fallon T.R."/>
            <person name="Shende V.V."/>
            <person name="Wierzbicki I.H."/>
            <person name="Pendleton A.L."/>
            <person name="Watervoot N.F."/>
            <person name="Auber R.P."/>
            <person name="Gonzalez D.J."/>
            <person name="Wisecaver J.H."/>
            <person name="Moore B.S."/>
        </authorList>
    </citation>
    <scope>NUCLEOTIDE SEQUENCE [LARGE SCALE GENOMIC DNA]</scope>
    <source>
        <strain evidence="1 2">12B1</strain>
    </source>
</reference>
<evidence type="ECO:0000313" key="1">
    <source>
        <dbReference type="EMBL" id="KAL1515793.1"/>
    </source>
</evidence>
<organism evidence="1 2">
    <name type="scientific">Prymnesium parvum</name>
    <name type="common">Toxic golden alga</name>
    <dbReference type="NCBI Taxonomy" id="97485"/>
    <lineage>
        <taxon>Eukaryota</taxon>
        <taxon>Haptista</taxon>
        <taxon>Haptophyta</taxon>
        <taxon>Prymnesiophyceae</taxon>
        <taxon>Prymnesiales</taxon>
        <taxon>Prymnesiaceae</taxon>
        <taxon>Prymnesium</taxon>
    </lineage>
</organism>
<proteinExistence type="predicted"/>
<sequence length="79" mass="7778">MSAQLNNPSITSAPALMEAAISAAKSAQPHETSTTSAVALLEAALSATKSAHEAAAVSVPSRRCARAAATASGRATAFP</sequence>
<name>A0AB34JAZ7_PRYPA</name>
<comment type="caution">
    <text evidence="1">The sequence shown here is derived from an EMBL/GenBank/DDBJ whole genome shotgun (WGS) entry which is preliminary data.</text>
</comment>